<evidence type="ECO:0000313" key="2">
    <source>
        <dbReference type="WBParaSite" id="MBELARI_LOCUS9121"/>
    </source>
</evidence>
<sequence>MRNAKHNKMRTDQQQVLNVGRSHCREMRELLKSLAFKENVTCLELGWGKSVHQRRTLESSEIFFILIVSREQSRIRPWKSIIDVFMKPDILKDHDTRFGSKIAAIRHQIQPETNRF</sequence>
<evidence type="ECO:0000313" key="1">
    <source>
        <dbReference type="Proteomes" id="UP000887575"/>
    </source>
</evidence>
<dbReference type="AlphaFoldDB" id="A0AAF3FQ58"/>
<dbReference type="WBParaSite" id="MBELARI_LOCUS9121">
    <property type="protein sequence ID" value="MBELARI_LOCUS9121"/>
    <property type="gene ID" value="MBELARI_LOCUS9121"/>
</dbReference>
<keyword evidence="1" id="KW-1185">Reference proteome</keyword>
<reference evidence="2" key="1">
    <citation type="submission" date="2024-02" db="UniProtKB">
        <authorList>
            <consortium name="WormBaseParasite"/>
        </authorList>
    </citation>
    <scope>IDENTIFICATION</scope>
</reference>
<proteinExistence type="predicted"/>
<dbReference type="Proteomes" id="UP000887575">
    <property type="component" value="Unassembled WGS sequence"/>
</dbReference>
<organism evidence="1 2">
    <name type="scientific">Mesorhabditis belari</name>
    <dbReference type="NCBI Taxonomy" id="2138241"/>
    <lineage>
        <taxon>Eukaryota</taxon>
        <taxon>Metazoa</taxon>
        <taxon>Ecdysozoa</taxon>
        <taxon>Nematoda</taxon>
        <taxon>Chromadorea</taxon>
        <taxon>Rhabditida</taxon>
        <taxon>Rhabditina</taxon>
        <taxon>Rhabditomorpha</taxon>
        <taxon>Rhabditoidea</taxon>
        <taxon>Rhabditidae</taxon>
        <taxon>Mesorhabditinae</taxon>
        <taxon>Mesorhabditis</taxon>
    </lineage>
</organism>
<accession>A0AAF3FQ58</accession>
<protein>
    <submittedName>
        <fullName evidence="2">Uncharacterized protein</fullName>
    </submittedName>
</protein>
<name>A0AAF3FQ58_9BILA</name>